<keyword evidence="4" id="KW-1185">Reference proteome</keyword>
<keyword evidence="1" id="KW-0749">Sporulation</keyword>
<name>A0ABU9XIP8_9BACI</name>
<comment type="caution">
    <text evidence="3">The sequence shown here is derived from an EMBL/GenBank/DDBJ whole genome shotgun (WGS) entry which is preliminary data.</text>
</comment>
<dbReference type="Proteomes" id="UP001444625">
    <property type="component" value="Unassembled WGS sequence"/>
</dbReference>
<evidence type="ECO:0000313" key="3">
    <source>
        <dbReference type="EMBL" id="MEN2768161.1"/>
    </source>
</evidence>
<comment type="similarity">
    <text evidence="1">Belongs to the Tlp family.</text>
</comment>
<feature type="region of interest" description="Disordered" evidence="2">
    <location>
        <begin position="29"/>
        <end position="78"/>
    </location>
</feature>
<organism evidence="3 4">
    <name type="scientific">Ornithinibacillus xuwenensis</name>
    <dbReference type="NCBI Taxonomy" id="3144668"/>
    <lineage>
        <taxon>Bacteria</taxon>
        <taxon>Bacillati</taxon>
        <taxon>Bacillota</taxon>
        <taxon>Bacilli</taxon>
        <taxon>Bacillales</taxon>
        <taxon>Bacillaceae</taxon>
        <taxon>Ornithinibacillus</taxon>
    </lineage>
</organism>
<dbReference type="HAMAP" id="MF_01506">
    <property type="entry name" value="Tlp"/>
    <property type="match status" value="1"/>
</dbReference>
<proteinExistence type="evidence at transcript level"/>
<dbReference type="Pfam" id="PF19824">
    <property type="entry name" value="Tlp"/>
    <property type="match status" value="1"/>
</dbReference>
<comment type="subcellular location">
    <subcellularLocation>
        <location evidence="1">Spore core</location>
    </subcellularLocation>
</comment>
<protein>
    <recommendedName>
        <fullName evidence="1">Small, acid-soluble spore protein Tlp</fullName>
    </recommendedName>
</protein>
<gene>
    <name evidence="1" type="primary">tlp</name>
    <name evidence="3" type="ORF">ABC228_13340</name>
</gene>
<feature type="compositionally biased region" description="Basic and acidic residues" evidence="2">
    <location>
        <begin position="36"/>
        <end position="49"/>
    </location>
</feature>
<dbReference type="EMBL" id="JBDIML010000004">
    <property type="protein sequence ID" value="MEN2768161.1"/>
    <property type="molecule type" value="Genomic_DNA"/>
</dbReference>
<feature type="compositionally biased region" description="Basic and acidic residues" evidence="2">
    <location>
        <begin position="57"/>
        <end position="78"/>
    </location>
</feature>
<evidence type="ECO:0000256" key="2">
    <source>
        <dbReference type="SAM" id="MobiDB-lite"/>
    </source>
</evidence>
<accession>A0ABU9XIP8</accession>
<dbReference type="InterPro" id="IPR017524">
    <property type="entry name" value="SASP_thioredoxin-like"/>
</dbReference>
<dbReference type="RefSeq" id="WP_345825642.1">
    <property type="nucleotide sequence ID" value="NZ_JBDIML010000004.1"/>
</dbReference>
<reference evidence="3 4" key="1">
    <citation type="submission" date="2024-05" db="EMBL/GenBank/DDBJ databases">
        <authorList>
            <person name="Haq I."/>
            <person name="Ullah Z."/>
            <person name="Ahmad R."/>
            <person name="Li M."/>
            <person name="Tong Y."/>
        </authorList>
    </citation>
    <scope>NUCLEOTIDE SEQUENCE [LARGE SCALE GENOMIC DNA]</scope>
    <source>
        <strain evidence="3 4">16A2E</strain>
    </source>
</reference>
<evidence type="ECO:0000313" key="4">
    <source>
        <dbReference type="Proteomes" id="UP001444625"/>
    </source>
</evidence>
<comment type="induction">
    <text evidence="1">Expressed only in the forespore compartment of sporulating cells.</text>
</comment>
<sequence>MSDKKQPNPDNRKNNVERLHDMIENTQQKLQDAEMSLEHASPDEQEIIKRKNKNRKKSIEAMKEEMKDEMAARRKGDC</sequence>
<evidence type="ECO:0000256" key="1">
    <source>
        <dbReference type="HAMAP-Rule" id="MF_01506"/>
    </source>
</evidence>